<protein>
    <submittedName>
        <fullName evidence="1">DJ-1/PfpI family protein (DUF4066 domain)</fullName>
    </submittedName>
</protein>
<dbReference type="RefSeq" id="WP_002943870.1">
    <property type="nucleotide sequence ID" value="NZ_CP012543.1"/>
</dbReference>
<proteinExistence type="predicted"/>
<dbReference type="SUPFAM" id="SSF52317">
    <property type="entry name" value="Class I glutamine amidotransferase-like"/>
    <property type="match status" value="1"/>
</dbReference>
<evidence type="ECO:0000313" key="1">
    <source>
        <dbReference type="EMBL" id="QCD47634.1"/>
    </source>
</evidence>
<dbReference type="EMBL" id="CP012543">
    <property type="protein sequence ID" value="QCD47634.1"/>
    <property type="molecule type" value="Genomic_DNA"/>
</dbReference>
<reference evidence="1 2" key="1">
    <citation type="submission" date="2016-07" db="EMBL/GenBank/DDBJ databases">
        <title>Comparative genomics of the Campylobacter concisus group.</title>
        <authorList>
            <person name="Miller W.G."/>
            <person name="Yee E."/>
            <person name="Chapman M.H."/>
            <person name="Huynh S."/>
            <person name="Bono J.L."/>
            <person name="On S.L.W."/>
            <person name="StLeger J."/>
            <person name="Foster G."/>
            <person name="Parker C.T."/>
        </authorList>
    </citation>
    <scope>NUCLEOTIDE SEQUENCE [LARGE SCALE GENOMIC DNA]</scope>
    <source>
        <strain evidence="1 2">ATCC 33238</strain>
    </source>
</reference>
<accession>A0A6G5QPW7</accession>
<organism evidence="1 2">
    <name type="scientific">Campylobacter rectus</name>
    <name type="common">Wolinella recta</name>
    <dbReference type="NCBI Taxonomy" id="203"/>
    <lineage>
        <taxon>Bacteria</taxon>
        <taxon>Pseudomonadati</taxon>
        <taxon>Campylobacterota</taxon>
        <taxon>Epsilonproteobacteria</taxon>
        <taxon>Campylobacterales</taxon>
        <taxon>Campylobacteraceae</taxon>
        <taxon>Campylobacter</taxon>
    </lineage>
</organism>
<dbReference type="Pfam" id="PF01965">
    <property type="entry name" value="DJ-1_PfpI"/>
    <property type="match status" value="1"/>
</dbReference>
<dbReference type="Proteomes" id="UP000502377">
    <property type="component" value="Chromosome"/>
</dbReference>
<sequence>MKAVNVLLYEGFTTMDALGPAEVLSRAREDERKCYEIEYFSVFGGLVGSSTSAKIWTRKLDEIAKFDILLVPGGFAARELAHEGEFIAILGELAHRHDRVITVCTGSVLLAKTGLLDGMEATSNKLSWQWVTSEAQSVRWIRAARWCVSGKFYTSSGVSAGIDAALGFIADMHGRNEAQRIAVTMEYVYNSDKNAELF</sequence>
<dbReference type="KEGG" id="crx:CRECT_2030"/>
<dbReference type="CDD" id="cd03139">
    <property type="entry name" value="GATase1_PfpI_2"/>
    <property type="match status" value="1"/>
</dbReference>
<dbReference type="AlphaFoldDB" id="A0A6G5QPW7"/>
<dbReference type="Gene3D" id="3.40.50.880">
    <property type="match status" value="1"/>
</dbReference>
<name>A0A6G5QPW7_CAMRE</name>
<dbReference type="InterPro" id="IPR002818">
    <property type="entry name" value="DJ-1/PfpI"/>
</dbReference>
<dbReference type="InterPro" id="IPR052158">
    <property type="entry name" value="INH-QAR"/>
</dbReference>
<dbReference type="PANTHER" id="PTHR43130:SF15">
    <property type="entry name" value="THIJ_PFPI FAMILY PROTEIN (AFU_ORTHOLOGUE AFUA_5G14240)"/>
    <property type="match status" value="1"/>
</dbReference>
<evidence type="ECO:0000313" key="2">
    <source>
        <dbReference type="Proteomes" id="UP000502377"/>
    </source>
</evidence>
<dbReference type="InterPro" id="IPR029062">
    <property type="entry name" value="Class_I_gatase-like"/>
</dbReference>
<gene>
    <name evidence="1" type="ORF">CRECT_2030</name>
</gene>
<dbReference type="PANTHER" id="PTHR43130">
    <property type="entry name" value="ARAC-FAMILY TRANSCRIPTIONAL REGULATOR"/>
    <property type="match status" value="1"/>
</dbReference>